<dbReference type="GeneID" id="26901093"/>
<accession>A0A0N0E0Q2</accession>
<dbReference type="OMA" id="IPPAVKH"/>
<dbReference type="RefSeq" id="XP_015665143.1">
    <property type="nucleotide sequence ID" value="XM_015797135.1"/>
</dbReference>
<organism evidence="1 2">
    <name type="scientific">Leptomonas pyrrhocoris</name>
    <name type="common">Firebug parasite</name>
    <dbReference type="NCBI Taxonomy" id="157538"/>
    <lineage>
        <taxon>Eukaryota</taxon>
        <taxon>Discoba</taxon>
        <taxon>Euglenozoa</taxon>
        <taxon>Kinetoplastea</taxon>
        <taxon>Metakinetoplastina</taxon>
        <taxon>Trypanosomatida</taxon>
        <taxon>Trypanosomatidae</taxon>
        <taxon>Leishmaniinae</taxon>
        <taxon>Leptomonas</taxon>
    </lineage>
</organism>
<dbReference type="EMBL" id="LGTL01000001">
    <property type="protein sequence ID" value="KPA86705.1"/>
    <property type="molecule type" value="Genomic_DNA"/>
</dbReference>
<dbReference type="RefSeq" id="XP_015665144.1">
    <property type="nucleotide sequence ID" value="XM_015797136.1"/>
</dbReference>
<dbReference type="OrthoDB" id="277941at2759"/>
<dbReference type="RefSeq" id="XP_015665142.1">
    <property type="nucleotide sequence ID" value="XM_015797134.1"/>
</dbReference>
<dbReference type="EMBL" id="LGTL01000001">
    <property type="protein sequence ID" value="KPA86703.1"/>
    <property type="molecule type" value="Genomic_DNA"/>
</dbReference>
<comment type="caution">
    <text evidence="1">The sequence shown here is derived from an EMBL/GenBank/DDBJ whole genome shotgun (WGS) entry which is preliminary data.</text>
</comment>
<dbReference type="AlphaFoldDB" id="A0A0N0E0Q2"/>
<dbReference type="RefSeq" id="XP_015665141.1">
    <property type="nucleotide sequence ID" value="XM_015797133.1"/>
</dbReference>
<dbReference type="EMBL" id="LGTL01000001">
    <property type="protein sequence ID" value="KPA86704.1"/>
    <property type="molecule type" value="Genomic_DNA"/>
</dbReference>
<keyword evidence="2" id="KW-1185">Reference proteome</keyword>
<dbReference type="EMBL" id="LGTL01000001">
    <property type="protein sequence ID" value="KPA86702.1"/>
    <property type="molecule type" value="Genomic_DNA"/>
</dbReference>
<reference evidence="1 2" key="1">
    <citation type="submission" date="2015-07" db="EMBL/GenBank/DDBJ databases">
        <title>High-quality genome of monoxenous trypanosomatid Leptomonas pyrrhocoris.</title>
        <authorList>
            <person name="Flegontov P."/>
            <person name="Butenko A."/>
            <person name="Firsov S."/>
            <person name="Vlcek C."/>
            <person name="Logacheva M.D."/>
            <person name="Field M."/>
            <person name="Filatov D."/>
            <person name="Flegontova O."/>
            <person name="Gerasimov E."/>
            <person name="Jackson A.P."/>
            <person name="Kelly S."/>
            <person name="Opperdoes F."/>
            <person name="O'Reilly A."/>
            <person name="Votypka J."/>
            <person name="Yurchenko V."/>
            <person name="Lukes J."/>
        </authorList>
    </citation>
    <scope>NUCLEOTIDE SEQUENCE [LARGE SCALE GENOMIC DNA]</scope>
    <source>
        <strain evidence="1">H10</strain>
    </source>
</reference>
<protein>
    <submittedName>
        <fullName evidence="1">Uncharacterized protein</fullName>
    </submittedName>
</protein>
<evidence type="ECO:0000313" key="2">
    <source>
        <dbReference type="Proteomes" id="UP000037923"/>
    </source>
</evidence>
<gene>
    <name evidence="1" type="ORF">ABB37_00796</name>
</gene>
<evidence type="ECO:0000313" key="1">
    <source>
        <dbReference type="EMBL" id="KPA86705.1"/>
    </source>
</evidence>
<proteinExistence type="predicted"/>
<dbReference type="VEuPathDB" id="TriTrypDB:LpyrH10_01_7960"/>
<dbReference type="Proteomes" id="UP000037923">
    <property type="component" value="Unassembled WGS sequence"/>
</dbReference>
<sequence>MPGRHGKQRVKRKKSKRLPVTEMEKTLKDSIHGRKRKEKSILKNLIPPQITPKMNKVAVSTSLPMFQPPKPKKKA</sequence>
<name>A0A0N0E0Q2_LEPPY</name>